<dbReference type="SMART" id="SM00530">
    <property type="entry name" value="HTH_XRE"/>
    <property type="match status" value="1"/>
</dbReference>
<dbReference type="AlphaFoldDB" id="A0A286GTK2"/>
<gene>
    <name evidence="2" type="ORF">SAMN05421508_10876</name>
</gene>
<dbReference type="InterPro" id="IPR010982">
    <property type="entry name" value="Lambda_DNA-bd_dom_sf"/>
</dbReference>
<reference evidence="2 3" key="1">
    <citation type="submission" date="2017-09" db="EMBL/GenBank/DDBJ databases">
        <authorList>
            <person name="Ehlers B."/>
            <person name="Leendertz F.H."/>
        </authorList>
    </citation>
    <scope>NUCLEOTIDE SEQUENCE [LARGE SCALE GENOMIC DNA]</scope>
    <source>
        <strain evidence="2 3">USBA 140</strain>
    </source>
</reference>
<dbReference type="CDD" id="cd00093">
    <property type="entry name" value="HTH_XRE"/>
    <property type="match status" value="1"/>
</dbReference>
<keyword evidence="3" id="KW-1185">Reference proteome</keyword>
<organism evidence="2 3">
    <name type="scientific">Caenispirillum bisanense</name>
    <dbReference type="NCBI Taxonomy" id="414052"/>
    <lineage>
        <taxon>Bacteria</taxon>
        <taxon>Pseudomonadati</taxon>
        <taxon>Pseudomonadota</taxon>
        <taxon>Alphaproteobacteria</taxon>
        <taxon>Rhodospirillales</taxon>
        <taxon>Novispirillaceae</taxon>
        <taxon>Caenispirillum</taxon>
    </lineage>
</organism>
<name>A0A286GTK2_9PROT</name>
<dbReference type="Proteomes" id="UP000219621">
    <property type="component" value="Unassembled WGS sequence"/>
</dbReference>
<feature type="domain" description="HTH cro/C1-type" evidence="1">
    <location>
        <begin position="24"/>
        <end position="79"/>
    </location>
</feature>
<dbReference type="PROSITE" id="PS50943">
    <property type="entry name" value="HTH_CROC1"/>
    <property type="match status" value="1"/>
</dbReference>
<dbReference type="RefSeq" id="WP_097280482.1">
    <property type="nucleotide sequence ID" value="NZ_OCNJ01000008.1"/>
</dbReference>
<dbReference type="Gene3D" id="1.10.260.40">
    <property type="entry name" value="lambda repressor-like DNA-binding domains"/>
    <property type="match status" value="1"/>
</dbReference>
<dbReference type="EMBL" id="OCNJ01000008">
    <property type="protein sequence ID" value="SOD98762.1"/>
    <property type="molecule type" value="Genomic_DNA"/>
</dbReference>
<dbReference type="InterPro" id="IPR001387">
    <property type="entry name" value="Cro/C1-type_HTH"/>
</dbReference>
<accession>A0A286GTK2</accession>
<protein>
    <submittedName>
        <fullName evidence="2">Helix-turn-helix domain-containing protein</fullName>
    </submittedName>
</protein>
<evidence type="ECO:0000313" key="2">
    <source>
        <dbReference type="EMBL" id="SOD98762.1"/>
    </source>
</evidence>
<dbReference type="GO" id="GO:0003677">
    <property type="term" value="F:DNA binding"/>
    <property type="evidence" value="ECO:0007669"/>
    <property type="project" value="InterPro"/>
</dbReference>
<dbReference type="SUPFAM" id="SSF47413">
    <property type="entry name" value="lambda repressor-like DNA-binding domains"/>
    <property type="match status" value="1"/>
</dbReference>
<dbReference type="Pfam" id="PF13560">
    <property type="entry name" value="HTH_31"/>
    <property type="match status" value="1"/>
</dbReference>
<evidence type="ECO:0000313" key="3">
    <source>
        <dbReference type="Proteomes" id="UP000219621"/>
    </source>
</evidence>
<sequence>MYSHPQQGVGTDVAKLRQDAGRWLKSLREAAGLSQRDLAREVGVDYYTFISQIEAGRGRIPPDRYEAFATALGVDVVDFVKRLLSYYDPVTYHLLFERTASNRNGL</sequence>
<evidence type="ECO:0000259" key="1">
    <source>
        <dbReference type="PROSITE" id="PS50943"/>
    </source>
</evidence>
<proteinExistence type="predicted"/>
<dbReference type="OrthoDB" id="5462911at2"/>